<name>A0A4R1BIK7_9PROT</name>
<keyword evidence="5" id="KW-0676">Redox-active center</keyword>
<dbReference type="PANTHER" id="PTHR42852:SF6">
    <property type="entry name" value="THIOL:DISULFIDE INTERCHANGE PROTEIN DSBE"/>
    <property type="match status" value="1"/>
</dbReference>
<dbReference type="EMBL" id="SJZB01000014">
    <property type="protein sequence ID" value="TCJ17120.1"/>
    <property type="molecule type" value="Genomic_DNA"/>
</dbReference>
<keyword evidence="3" id="KW-0201">Cytochrome c-type biogenesis</keyword>
<feature type="domain" description="Thioredoxin" evidence="6">
    <location>
        <begin position="31"/>
        <end position="172"/>
    </location>
</feature>
<dbReference type="SUPFAM" id="SSF52833">
    <property type="entry name" value="Thioredoxin-like"/>
    <property type="match status" value="1"/>
</dbReference>
<evidence type="ECO:0000256" key="3">
    <source>
        <dbReference type="ARBA" id="ARBA00022748"/>
    </source>
</evidence>
<evidence type="ECO:0000256" key="1">
    <source>
        <dbReference type="ARBA" id="ARBA00004196"/>
    </source>
</evidence>
<dbReference type="NCBIfam" id="TIGR00385">
    <property type="entry name" value="dsbE"/>
    <property type="match status" value="1"/>
</dbReference>
<evidence type="ECO:0000313" key="7">
    <source>
        <dbReference type="EMBL" id="TCJ17120.1"/>
    </source>
</evidence>
<dbReference type="GO" id="GO:0015036">
    <property type="term" value="F:disulfide oxidoreductase activity"/>
    <property type="evidence" value="ECO:0007669"/>
    <property type="project" value="InterPro"/>
</dbReference>
<dbReference type="InterPro" id="IPR013740">
    <property type="entry name" value="Redoxin"/>
</dbReference>
<evidence type="ECO:0000313" key="8">
    <source>
        <dbReference type="Proteomes" id="UP000295443"/>
    </source>
</evidence>
<dbReference type="GO" id="GO:0017004">
    <property type="term" value="P:cytochrome complex assembly"/>
    <property type="evidence" value="ECO:0007669"/>
    <property type="project" value="UniProtKB-KW"/>
</dbReference>
<comment type="similarity">
    <text evidence="2">Belongs to the thioredoxin family. DsbE subfamily.</text>
</comment>
<protein>
    <submittedName>
        <fullName evidence="7">DsbE family thiol:disulfide interchange protein</fullName>
    </submittedName>
</protein>
<dbReference type="InterPro" id="IPR004799">
    <property type="entry name" value="Periplasmic_diS_OxRdtase_DsbE"/>
</dbReference>
<dbReference type="InterPro" id="IPR013766">
    <property type="entry name" value="Thioredoxin_domain"/>
</dbReference>
<dbReference type="PROSITE" id="PS51352">
    <property type="entry name" value="THIOREDOXIN_2"/>
    <property type="match status" value="1"/>
</dbReference>
<dbReference type="Proteomes" id="UP000295443">
    <property type="component" value="Unassembled WGS sequence"/>
</dbReference>
<accession>A0A4R1BIK7</accession>
<dbReference type="AlphaFoldDB" id="A0A4R1BIK7"/>
<evidence type="ECO:0000256" key="2">
    <source>
        <dbReference type="ARBA" id="ARBA00007758"/>
    </source>
</evidence>
<gene>
    <name evidence="7" type="ORF">EZJ19_04000</name>
</gene>
<evidence type="ECO:0000256" key="5">
    <source>
        <dbReference type="ARBA" id="ARBA00023284"/>
    </source>
</evidence>
<comment type="subcellular location">
    <subcellularLocation>
        <location evidence="1">Cell envelope</location>
    </subcellularLocation>
</comment>
<keyword evidence="4" id="KW-1015">Disulfide bond</keyword>
<dbReference type="InterPro" id="IPR036249">
    <property type="entry name" value="Thioredoxin-like_sf"/>
</dbReference>
<evidence type="ECO:0000259" key="6">
    <source>
        <dbReference type="PROSITE" id="PS51352"/>
    </source>
</evidence>
<dbReference type="GO" id="GO:0030288">
    <property type="term" value="C:outer membrane-bounded periplasmic space"/>
    <property type="evidence" value="ECO:0007669"/>
    <property type="project" value="InterPro"/>
</dbReference>
<dbReference type="OrthoDB" id="9811352at2"/>
<dbReference type="CDD" id="cd03010">
    <property type="entry name" value="TlpA_like_DsbE"/>
    <property type="match status" value="1"/>
</dbReference>
<organism evidence="7 8">
    <name type="scientific">Parasulfuritortus cantonensis</name>
    <dbReference type="NCBI Taxonomy" id="2528202"/>
    <lineage>
        <taxon>Bacteria</taxon>
        <taxon>Pseudomonadati</taxon>
        <taxon>Pseudomonadota</taxon>
        <taxon>Betaproteobacteria</taxon>
        <taxon>Nitrosomonadales</taxon>
        <taxon>Thiobacillaceae</taxon>
        <taxon>Parasulfuritortus</taxon>
    </lineage>
</organism>
<sequence length="172" mass="19097">MKRWLPLIIFVALAGFFYVGLHLNPREVPSPFIGKPAPAFTLPVVGQAGVTFAPEQNKGKVWLFNVWAPWCVACRQEHDALMQLSQAGVPIYGLNWKDKDREAAALLAREGSPYVVTADDLDGRVGIDYGVTGTPETFVIDKQGIIRMKHIGPIDADAWQNKFLPLLKELNK</sequence>
<dbReference type="PANTHER" id="PTHR42852">
    <property type="entry name" value="THIOL:DISULFIDE INTERCHANGE PROTEIN DSBE"/>
    <property type="match status" value="1"/>
</dbReference>
<dbReference type="Gene3D" id="3.40.30.10">
    <property type="entry name" value="Glutaredoxin"/>
    <property type="match status" value="1"/>
</dbReference>
<dbReference type="Pfam" id="PF08534">
    <property type="entry name" value="Redoxin"/>
    <property type="match status" value="1"/>
</dbReference>
<reference evidence="7 8" key="1">
    <citation type="submission" date="2019-03" db="EMBL/GenBank/DDBJ databases">
        <title>Genome sequence of Thiobacillaceae bacterium LSR1, a sulfur-oxidizing bacterium isolated from freshwater sediment.</title>
        <authorList>
            <person name="Li S."/>
        </authorList>
    </citation>
    <scope>NUCLEOTIDE SEQUENCE [LARGE SCALE GENOMIC DNA]</scope>
    <source>
        <strain evidence="7 8">LSR1</strain>
    </source>
</reference>
<keyword evidence="8" id="KW-1185">Reference proteome</keyword>
<dbReference type="RefSeq" id="WP_131445003.1">
    <property type="nucleotide sequence ID" value="NZ_SJZB01000014.1"/>
</dbReference>
<dbReference type="InterPro" id="IPR050553">
    <property type="entry name" value="Thioredoxin_ResA/DsbE_sf"/>
</dbReference>
<comment type="caution">
    <text evidence="7">The sequence shown here is derived from an EMBL/GenBank/DDBJ whole genome shotgun (WGS) entry which is preliminary data.</text>
</comment>
<evidence type="ECO:0000256" key="4">
    <source>
        <dbReference type="ARBA" id="ARBA00023157"/>
    </source>
</evidence>
<proteinExistence type="inferred from homology"/>